<dbReference type="EMBL" id="QJKJ01011878">
    <property type="protein sequence ID" value="RDX69999.1"/>
    <property type="molecule type" value="Genomic_DNA"/>
</dbReference>
<name>A0A371EVL2_MUCPR</name>
<dbReference type="AlphaFoldDB" id="A0A371EVL2"/>
<accession>A0A371EVL2</accession>
<feature type="non-terminal residue" evidence="1">
    <location>
        <position position="1"/>
    </location>
</feature>
<evidence type="ECO:0000313" key="2">
    <source>
        <dbReference type="Proteomes" id="UP000257109"/>
    </source>
</evidence>
<keyword evidence="2" id="KW-1185">Reference proteome</keyword>
<protein>
    <submittedName>
        <fullName evidence="1">Uncharacterized protein</fullName>
    </submittedName>
</protein>
<dbReference type="Proteomes" id="UP000257109">
    <property type="component" value="Unassembled WGS sequence"/>
</dbReference>
<gene>
    <name evidence="1" type="ORF">CR513_50817</name>
</gene>
<sequence>MAQLALKVGQNNSDSPCLSNSFRFDHGLEQVGGLKPEAMCQEHDSVSGLHMELKLQHLVEEERARSLSL</sequence>
<proteinExistence type="predicted"/>
<reference evidence="1" key="1">
    <citation type="submission" date="2018-05" db="EMBL/GenBank/DDBJ databases">
        <title>Draft genome of Mucuna pruriens seed.</title>
        <authorList>
            <person name="Nnadi N.E."/>
            <person name="Vos R."/>
            <person name="Hasami M.H."/>
            <person name="Devisetty U.K."/>
            <person name="Aguiy J.C."/>
        </authorList>
    </citation>
    <scope>NUCLEOTIDE SEQUENCE [LARGE SCALE GENOMIC DNA]</scope>
    <source>
        <strain evidence="1">JCA_2017</strain>
    </source>
</reference>
<organism evidence="1 2">
    <name type="scientific">Mucuna pruriens</name>
    <name type="common">Velvet bean</name>
    <name type="synonym">Dolichos pruriens</name>
    <dbReference type="NCBI Taxonomy" id="157652"/>
    <lineage>
        <taxon>Eukaryota</taxon>
        <taxon>Viridiplantae</taxon>
        <taxon>Streptophyta</taxon>
        <taxon>Embryophyta</taxon>
        <taxon>Tracheophyta</taxon>
        <taxon>Spermatophyta</taxon>
        <taxon>Magnoliopsida</taxon>
        <taxon>eudicotyledons</taxon>
        <taxon>Gunneridae</taxon>
        <taxon>Pentapetalae</taxon>
        <taxon>rosids</taxon>
        <taxon>fabids</taxon>
        <taxon>Fabales</taxon>
        <taxon>Fabaceae</taxon>
        <taxon>Papilionoideae</taxon>
        <taxon>50 kb inversion clade</taxon>
        <taxon>NPAAA clade</taxon>
        <taxon>indigoferoid/millettioid clade</taxon>
        <taxon>Phaseoleae</taxon>
        <taxon>Mucuna</taxon>
    </lineage>
</organism>
<comment type="caution">
    <text evidence="1">The sequence shown here is derived from an EMBL/GenBank/DDBJ whole genome shotgun (WGS) entry which is preliminary data.</text>
</comment>
<evidence type="ECO:0000313" key="1">
    <source>
        <dbReference type="EMBL" id="RDX69999.1"/>
    </source>
</evidence>
<dbReference type="OrthoDB" id="1450326at2759"/>